<protein>
    <recommendedName>
        <fullName evidence="1">RNA helicase</fullName>
        <ecNumber evidence="1">3.6.4.13</ecNumber>
    </recommendedName>
</protein>
<organism evidence="13 14">
    <name type="scientific">Kwoniella shivajii</name>
    <dbReference type="NCBI Taxonomy" id="564305"/>
    <lineage>
        <taxon>Eukaryota</taxon>
        <taxon>Fungi</taxon>
        <taxon>Dikarya</taxon>
        <taxon>Basidiomycota</taxon>
        <taxon>Agaricomycotina</taxon>
        <taxon>Tremellomycetes</taxon>
        <taxon>Tremellales</taxon>
        <taxon>Cryptococcaceae</taxon>
        <taxon>Kwoniella</taxon>
    </lineage>
</organism>
<dbReference type="PANTHER" id="PTHR18934:SF109">
    <property type="entry name" value="ATP-DEPENDENT RNA HELICASE DHX15 HOMOLOG"/>
    <property type="match status" value="1"/>
</dbReference>
<comment type="similarity">
    <text evidence="8">Belongs to the DEAD box helicase family. DEAH subfamily. DDX15/PRP43 sub-subfamily.</text>
</comment>
<evidence type="ECO:0000256" key="4">
    <source>
        <dbReference type="ARBA" id="ARBA00022801"/>
    </source>
</evidence>
<dbReference type="InterPro" id="IPR007502">
    <property type="entry name" value="Helicase-assoc_dom"/>
</dbReference>
<dbReference type="Gene3D" id="3.40.50.300">
    <property type="entry name" value="P-loop containing nucleotide triphosphate hydrolases"/>
    <property type="match status" value="2"/>
</dbReference>
<accession>A0ABZ1D5J9</accession>
<keyword evidence="7" id="KW-0508">mRNA splicing</keyword>
<evidence type="ECO:0000256" key="5">
    <source>
        <dbReference type="ARBA" id="ARBA00022806"/>
    </source>
</evidence>
<comment type="catalytic activity">
    <reaction evidence="9">
        <text>ATP + H2O = ADP + phosphate + H(+)</text>
        <dbReference type="Rhea" id="RHEA:13065"/>
        <dbReference type="ChEBI" id="CHEBI:15377"/>
        <dbReference type="ChEBI" id="CHEBI:15378"/>
        <dbReference type="ChEBI" id="CHEBI:30616"/>
        <dbReference type="ChEBI" id="CHEBI:43474"/>
        <dbReference type="ChEBI" id="CHEBI:456216"/>
        <dbReference type="EC" id="3.6.4.13"/>
    </reaction>
</comment>
<dbReference type="Pfam" id="PF00270">
    <property type="entry name" value="DEAD"/>
    <property type="match status" value="1"/>
</dbReference>
<feature type="domain" description="Helicase ATP-binding" evidence="11">
    <location>
        <begin position="114"/>
        <end position="280"/>
    </location>
</feature>
<feature type="compositionally biased region" description="Polar residues" evidence="10">
    <location>
        <begin position="12"/>
        <end position="21"/>
    </location>
</feature>
<feature type="domain" description="Helicase C-terminal" evidence="12">
    <location>
        <begin position="308"/>
        <end position="492"/>
    </location>
</feature>
<feature type="region of interest" description="Disordered" evidence="10">
    <location>
        <begin position="746"/>
        <end position="790"/>
    </location>
</feature>
<dbReference type="CDD" id="cd18791">
    <property type="entry name" value="SF2_C_RHA"/>
    <property type="match status" value="1"/>
</dbReference>
<dbReference type="SMART" id="SM00487">
    <property type="entry name" value="DEXDc"/>
    <property type="match status" value="1"/>
</dbReference>
<dbReference type="Gene3D" id="1.20.120.1080">
    <property type="match status" value="1"/>
</dbReference>
<sequence length="790" mass="88256">MSEPPSKRSKTIVDSSSSTPVDNPYLAHRNTMASSSSNGYASGANGVAGAGAGGKATNPLNGLVPRKVSVAQVKTILDGDVNPFKGLQPFSASYRKILEQRKGLPVYQKMQEFLTVFSENQITVMEGQTGSGKTTQIPQFVCYSDLPMLRGKMVACTQPRRVAAMSVAKRVADEMDVQLGKQVGYSIRFEDMTEPGTTFLKYMTDGMLLREAMNDPLLERYSTVILDEAHERTLATDILMGLLKDIAKRRPDLKIIVMSATLDVEKFQKYFGDNQPTGIAPVVKVSGRTFPVETFFTQEPENDYVEAAIRTVLFIHQAEDEGDVLLFLTGEEEIEDACRKIRAEGEELSNKGMAGPLLVVPLYSSLPPHQQQRIFDPPPPARKDGLPGRKIVISTNIAETSLTIDGIVYVVDPGFCKQKVYNPRIRVESLLVSPISKASAMQRAGRAGRTRPGKCFRLYTEKDFVKELEEQTHPEILRSNLANTVLELIKLGIKDLVHFDYMDAPAPETIMRALELLHYLAALDDEGNLTPLGQIMAEFPLDPQLAKMLIVSPEFGCSNEMLSLTAMLSVPNVFMRPASQRKEADLAKAQFTHPDGDHLTLLNVYHAYKSNEGDAKTWCWQNYLNQRSLTQADNVRTQLKRAMEKFDLELCSTAWEDRNYWNNIRQALTCGFFMQVAHKEGEKGSYMTVKDNQVVRLHLSCGLDTTPEWVLYNEFVLTTANFIRTVTEVRPEWLLEYAPQYFDPTSFPENSETRRALQRVLAKKTGKSENGASGSGSGIDLKKKKKRKAE</sequence>
<dbReference type="Pfam" id="PF21010">
    <property type="entry name" value="HA2_C"/>
    <property type="match status" value="1"/>
</dbReference>
<dbReference type="InterPro" id="IPR011545">
    <property type="entry name" value="DEAD/DEAH_box_helicase_dom"/>
</dbReference>
<evidence type="ECO:0000313" key="13">
    <source>
        <dbReference type="EMBL" id="WRT68867.1"/>
    </source>
</evidence>
<evidence type="ECO:0000256" key="1">
    <source>
        <dbReference type="ARBA" id="ARBA00012552"/>
    </source>
</evidence>
<keyword evidence="2" id="KW-0507">mRNA processing</keyword>
<dbReference type="InterPro" id="IPR044756">
    <property type="entry name" value="DHX15_DEXHc"/>
</dbReference>
<dbReference type="EC" id="3.6.4.13" evidence="1"/>
<dbReference type="Proteomes" id="UP001329825">
    <property type="component" value="Chromosome 8"/>
</dbReference>
<evidence type="ECO:0000256" key="10">
    <source>
        <dbReference type="SAM" id="MobiDB-lite"/>
    </source>
</evidence>
<dbReference type="InterPro" id="IPR011709">
    <property type="entry name" value="DEAD-box_helicase_OB_fold"/>
</dbReference>
<evidence type="ECO:0000256" key="7">
    <source>
        <dbReference type="ARBA" id="ARBA00023187"/>
    </source>
</evidence>
<proteinExistence type="inferred from homology"/>
<dbReference type="PROSITE" id="PS51192">
    <property type="entry name" value="HELICASE_ATP_BIND_1"/>
    <property type="match status" value="1"/>
</dbReference>
<keyword evidence="3" id="KW-0547">Nucleotide-binding</keyword>
<gene>
    <name evidence="13" type="ORF">IL334_005848</name>
</gene>
<keyword evidence="6" id="KW-0067">ATP-binding</keyword>
<dbReference type="RefSeq" id="XP_062793606.1">
    <property type="nucleotide sequence ID" value="XM_062937555.1"/>
</dbReference>
<reference evidence="13 14" key="1">
    <citation type="submission" date="2024-01" db="EMBL/GenBank/DDBJ databases">
        <title>Comparative genomics of Cryptococcus and Kwoniella reveals pathogenesis evolution and contrasting modes of karyotype evolution via chromosome fusion or intercentromeric recombination.</title>
        <authorList>
            <person name="Coelho M.A."/>
            <person name="David-Palma M."/>
            <person name="Shea T."/>
            <person name="Bowers K."/>
            <person name="McGinley-Smith S."/>
            <person name="Mohammad A.W."/>
            <person name="Gnirke A."/>
            <person name="Yurkov A.M."/>
            <person name="Nowrousian M."/>
            <person name="Sun S."/>
            <person name="Cuomo C.A."/>
            <person name="Heitman J."/>
        </authorList>
    </citation>
    <scope>NUCLEOTIDE SEQUENCE [LARGE SCALE GENOMIC DNA]</scope>
    <source>
        <strain evidence="13">CBS 11374</strain>
    </source>
</reference>
<evidence type="ECO:0000313" key="14">
    <source>
        <dbReference type="Proteomes" id="UP001329825"/>
    </source>
</evidence>
<keyword evidence="14" id="KW-1185">Reference proteome</keyword>
<evidence type="ECO:0000256" key="8">
    <source>
        <dbReference type="ARBA" id="ARBA00024333"/>
    </source>
</evidence>
<dbReference type="CDD" id="cd17973">
    <property type="entry name" value="DEXHc_DHX15"/>
    <property type="match status" value="1"/>
</dbReference>
<dbReference type="PROSITE" id="PS51194">
    <property type="entry name" value="HELICASE_CTER"/>
    <property type="match status" value="1"/>
</dbReference>
<keyword evidence="5" id="KW-0347">Helicase</keyword>
<dbReference type="InterPro" id="IPR014001">
    <property type="entry name" value="Helicase_ATP-bd"/>
</dbReference>
<dbReference type="GeneID" id="87957978"/>
<dbReference type="Pfam" id="PF04408">
    <property type="entry name" value="WHD_HA2"/>
    <property type="match status" value="1"/>
</dbReference>
<evidence type="ECO:0000256" key="6">
    <source>
        <dbReference type="ARBA" id="ARBA00022840"/>
    </source>
</evidence>
<dbReference type="Pfam" id="PF07717">
    <property type="entry name" value="OB_NTP_bind"/>
    <property type="match status" value="1"/>
</dbReference>
<dbReference type="Pfam" id="PF00271">
    <property type="entry name" value="Helicase_C"/>
    <property type="match status" value="1"/>
</dbReference>
<evidence type="ECO:0000256" key="2">
    <source>
        <dbReference type="ARBA" id="ARBA00022664"/>
    </source>
</evidence>
<dbReference type="EMBL" id="CP141888">
    <property type="protein sequence ID" value="WRT68867.1"/>
    <property type="molecule type" value="Genomic_DNA"/>
</dbReference>
<keyword evidence="4" id="KW-0378">Hydrolase</keyword>
<dbReference type="InterPro" id="IPR048333">
    <property type="entry name" value="HA2_WH"/>
</dbReference>
<dbReference type="PANTHER" id="PTHR18934">
    <property type="entry name" value="ATP-DEPENDENT RNA HELICASE"/>
    <property type="match status" value="1"/>
</dbReference>
<dbReference type="PROSITE" id="PS00690">
    <property type="entry name" value="DEAH_ATP_HELICASE"/>
    <property type="match status" value="1"/>
</dbReference>
<feature type="region of interest" description="Disordered" evidence="10">
    <location>
        <begin position="1"/>
        <end position="30"/>
    </location>
</feature>
<dbReference type="InterPro" id="IPR027417">
    <property type="entry name" value="P-loop_NTPase"/>
</dbReference>
<dbReference type="SUPFAM" id="SSF52540">
    <property type="entry name" value="P-loop containing nucleoside triphosphate hydrolases"/>
    <property type="match status" value="1"/>
</dbReference>
<evidence type="ECO:0000259" key="12">
    <source>
        <dbReference type="PROSITE" id="PS51194"/>
    </source>
</evidence>
<dbReference type="SMART" id="SM00490">
    <property type="entry name" value="HELICc"/>
    <property type="match status" value="1"/>
</dbReference>
<evidence type="ECO:0000256" key="9">
    <source>
        <dbReference type="ARBA" id="ARBA00047984"/>
    </source>
</evidence>
<dbReference type="InterPro" id="IPR002464">
    <property type="entry name" value="DNA/RNA_helicase_DEAH_CS"/>
</dbReference>
<name>A0ABZ1D5J9_9TREE</name>
<evidence type="ECO:0000256" key="3">
    <source>
        <dbReference type="ARBA" id="ARBA00022741"/>
    </source>
</evidence>
<dbReference type="SMART" id="SM00847">
    <property type="entry name" value="HA2"/>
    <property type="match status" value="1"/>
</dbReference>
<evidence type="ECO:0000259" key="11">
    <source>
        <dbReference type="PROSITE" id="PS51192"/>
    </source>
</evidence>
<dbReference type="InterPro" id="IPR001650">
    <property type="entry name" value="Helicase_C-like"/>
</dbReference>